<organism evidence="11 12">
    <name type="scientific">Acidiferrimicrobium australe</name>
    <dbReference type="NCBI Taxonomy" id="2664430"/>
    <lineage>
        <taxon>Bacteria</taxon>
        <taxon>Bacillati</taxon>
        <taxon>Actinomycetota</taxon>
        <taxon>Acidimicrobiia</taxon>
        <taxon>Acidimicrobiales</taxon>
        <taxon>Acidimicrobiaceae</taxon>
        <taxon>Acidiferrimicrobium</taxon>
    </lineage>
</organism>
<proteinExistence type="inferred from homology"/>
<keyword evidence="8" id="KW-0648">Protein biosynthesis</keyword>
<dbReference type="PRINTS" id="PR00980">
    <property type="entry name" value="TRNASYNTHALA"/>
</dbReference>
<feature type="domain" description="Alanyl-transfer RNA synthetases family profile" evidence="10">
    <location>
        <begin position="1"/>
        <end position="206"/>
    </location>
</feature>
<evidence type="ECO:0000256" key="4">
    <source>
        <dbReference type="ARBA" id="ARBA00022598"/>
    </source>
</evidence>
<gene>
    <name evidence="11" type="ORF">GHK86_21215</name>
</gene>
<dbReference type="Pfam" id="PF01411">
    <property type="entry name" value="tRNA-synt_2c"/>
    <property type="match status" value="1"/>
</dbReference>
<dbReference type="InterPro" id="IPR002318">
    <property type="entry name" value="Ala-tRNA-lgiase_IIc"/>
</dbReference>
<dbReference type="Gene3D" id="3.30.930.10">
    <property type="entry name" value="Bira Bifunctional Protein, Domain 2"/>
    <property type="match status" value="1"/>
</dbReference>
<dbReference type="SUPFAM" id="SSF55681">
    <property type="entry name" value="Class II aaRS and biotin synthetases"/>
    <property type="match status" value="1"/>
</dbReference>
<keyword evidence="5" id="KW-0547">Nucleotide-binding</keyword>
<dbReference type="Proteomes" id="UP000437736">
    <property type="component" value="Unassembled WGS sequence"/>
</dbReference>
<evidence type="ECO:0000259" key="10">
    <source>
        <dbReference type="PROSITE" id="PS50860"/>
    </source>
</evidence>
<dbReference type="EC" id="6.1.1.7" evidence="2"/>
<sequence>MDANGLRRAFTQYFVDHGHTAVPSAGLIPLHPRAPLFTNAGMNQFIPYFLGEERPPYPRATSVQRCVRIRGKHDDIENVGRTTRHATFFEMLGNFSFGDYFKAEAIPFAWELLTERLGFDGDRLWVTVYTDDDEAADIWADQVGVPRDRIQRMGDDNFWEMGETGPCGPCSEIYFDRGPSWGAEGGPVAGGEERFCEIWNLVFMQY</sequence>
<evidence type="ECO:0000256" key="1">
    <source>
        <dbReference type="ARBA" id="ARBA00008226"/>
    </source>
</evidence>
<dbReference type="InterPro" id="IPR018165">
    <property type="entry name" value="Ala-tRNA-synth_IIc_core"/>
</dbReference>
<evidence type="ECO:0000313" key="12">
    <source>
        <dbReference type="Proteomes" id="UP000437736"/>
    </source>
</evidence>
<evidence type="ECO:0000256" key="2">
    <source>
        <dbReference type="ARBA" id="ARBA00013168"/>
    </source>
</evidence>
<dbReference type="InterPro" id="IPR018164">
    <property type="entry name" value="Ala-tRNA-synth_IIc_N"/>
</dbReference>
<dbReference type="InterPro" id="IPR045864">
    <property type="entry name" value="aa-tRNA-synth_II/BPL/LPL"/>
</dbReference>
<dbReference type="CDD" id="cd00673">
    <property type="entry name" value="AlaRS_core"/>
    <property type="match status" value="1"/>
</dbReference>
<keyword evidence="9" id="KW-0030">Aminoacyl-tRNA synthetase</keyword>
<protein>
    <recommendedName>
        <fullName evidence="2">alanine--tRNA ligase</fullName>
        <ecNumber evidence="2">6.1.1.7</ecNumber>
    </recommendedName>
</protein>
<accession>A0ABW9QZW9</accession>
<dbReference type="GO" id="GO:0016874">
    <property type="term" value="F:ligase activity"/>
    <property type="evidence" value="ECO:0007669"/>
    <property type="project" value="UniProtKB-KW"/>
</dbReference>
<feature type="non-terminal residue" evidence="11">
    <location>
        <position position="206"/>
    </location>
</feature>
<name>A0ABW9QZW9_9ACTN</name>
<dbReference type="PROSITE" id="PS50860">
    <property type="entry name" value="AA_TRNA_LIGASE_II_ALA"/>
    <property type="match status" value="1"/>
</dbReference>
<evidence type="ECO:0000256" key="6">
    <source>
        <dbReference type="ARBA" id="ARBA00022840"/>
    </source>
</evidence>
<evidence type="ECO:0000256" key="8">
    <source>
        <dbReference type="ARBA" id="ARBA00022917"/>
    </source>
</evidence>
<keyword evidence="3" id="KW-0820">tRNA-binding</keyword>
<keyword evidence="7" id="KW-0694">RNA-binding</keyword>
<dbReference type="InterPro" id="IPR050058">
    <property type="entry name" value="Ala-tRNA_ligase"/>
</dbReference>
<evidence type="ECO:0000256" key="9">
    <source>
        <dbReference type="ARBA" id="ARBA00023146"/>
    </source>
</evidence>
<comment type="caution">
    <text evidence="11">The sequence shown here is derived from an EMBL/GenBank/DDBJ whole genome shotgun (WGS) entry which is preliminary data.</text>
</comment>
<dbReference type="PANTHER" id="PTHR11777:SF9">
    <property type="entry name" value="ALANINE--TRNA LIGASE, CYTOPLASMIC"/>
    <property type="match status" value="1"/>
</dbReference>
<keyword evidence="4 11" id="KW-0436">Ligase</keyword>
<dbReference type="PANTHER" id="PTHR11777">
    <property type="entry name" value="ALANYL-TRNA SYNTHETASE"/>
    <property type="match status" value="1"/>
</dbReference>
<evidence type="ECO:0000256" key="5">
    <source>
        <dbReference type="ARBA" id="ARBA00022741"/>
    </source>
</evidence>
<reference evidence="11 12" key="1">
    <citation type="submission" date="2019-11" db="EMBL/GenBank/DDBJ databases">
        <title>Acidiferrimicrobium australis gen. nov., sp. nov., an acidophilic and obligately heterotrophic, member of the Actinobacteria that catalyses dissimilatory oxido- reduction of iron isolated from metal-rich acidic water in Chile.</title>
        <authorList>
            <person name="Gonzalez D."/>
            <person name="Huber K."/>
            <person name="Hedrich S."/>
            <person name="Rojas-Villalobos C."/>
            <person name="Quatrini R."/>
            <person name="Dinamarca M.A."/>
            <person name="Schwarz A."/>
            <person name="Canales C."/>
            <person name="Nancucheo I."/>
        </authorList>
    </citation>
    <scope>NUCLEOTIDE SEQUENCE [LARGE SCALE GENOMIC DNA]</scope>
    <source>
        <strain evidence="11 12">USS-CCA1</strain>
    </source>
</reference>
<comment type="similarity">
    <text evidence="1">Belongs to the class-II aminoacyl-tRNA synthetase family.</text>
</comment>
<keyword evidence="12" id="KW-1185">Reference proteome</keyword>
<evidence type="ECO:0000256" key="3">
    <source>
        <dbReference type="ARBA" id="ARBA00022555"/>
    </source>
</evidence>
<evidence type="ECO:0000313" key="11">
    <source>
        <dbReference type="EMBL" id="MST35238.1"/>
    </source>
</evidence>
<evidence type="ECO:0000256" key="7">
    <source>
        <dbReference type="ARBA" id="ARBA00022884"/>
    </source>
</evidence>
<keyword evidence="6" id="KW-0067">ATP-binding</keyword>
<dbReference type="EMBL" id="WJHE01001543">
    <property type="protein sequence ID" value="MST35238.1"/>
    <property type="molecule type" value="Genomic_DNA"/>
</dbReference>